<dbReference type="AlphaFoldDB" id="A0A8S4A2F9"/>
<keyword evidence="4" id="KW-0539">Nucleus</keyword>
<feature type="domain" description="RRM" evidence="6">
    <location>
        <begin position="103"/>
        <end position="178"/>
    </location>
</feature>
<evidence type="ECO:0000259" key="6">
    <source>
        <dbReference type="PROSITE" id="PS50102"/>
    </source>
</evidence>
<dbReference type="Gene3D" id="3.30.70.330">
    <property type="match status" value="2"/>
</dbReference>
<feature type="non-terminal residue" evidence="7">
    <location>
        <position position="1"/>
    </location>
</feature>
<dbReference type="OrthoDB" id="167718at2759"/>
<dbReference type="GO" id="GO:0003729">
    <property type="term" value="F:mRNA binding"/>
    <property type="evidence" value="ECO:0007669"/>
    <property type="project" value="TreeGrafter"/>
</dbReference>
<evidence type="ECO:0000256" key="5">
    <source>
        <dbReference type="PROSITE-ProRule" id="PRU00176"/>
    </source>
</evidence>
<dbReference type="SMART" id="SM00360">
    <property type="entry name" value="RRM"/>
    <property type="match status" value="2"/>
</dbReference>
<evidence type="ECO:0000313" key="8">
    <source>
        <dbReference type="Proteomes" id="UP000678393"/>
    </source>
</evidence>
<evidence type="ECO:0000313" key="7">
    <source>
        <dbReference type="EMBL" id="CAG5134480.1"/>
    </source>
</evidence>
<dbReference type="InterPro" id="IPR012677">
    <property type="entry name" value="Nucleotide-bd_a/b_plait_sf"/>
</dbReference>
<dbReference type="EMBL" id="CAJHNH020007235">
    <property type="protein sequence ID" value="CAG5134480.1"/>
    <property type="molecule type" value="Genomic_DNA"/>
</dbReference>
<dbReference type="InterPro" id="IPR000504">
    <property type="entry name" value="RRM_dom"/>
</dbReference>
<dbReference type="SUPFAM" id="SSF54928">
    <property type="entry name" value="RNA-binding domain, RBD"/>
    <property type="match status" value="2"/>
</dbReference>
<dbReference type="CDD" id="cd00590">
    <property type="entry name" value="RRM_SF"/>
    <property type="match status" value="1"/>
</dbReference>
<feature type="domain" description="RRM" evidence="6">
    <location>
        <begin position="5"/>
        <end position="84"/>
    </location>
</feature>
<proteinExistence type="predicted"/>
<reference evidence="7" key="1">
    <citation type="submission" date="2021-04" db="EMBL/GenBank/DDBJ databases">
        <authorList>
            <consortium name="Molecular Ecology Group"/>
        </authorList>
    </citation>
    <scope>NUCLEOTIDE SEQUENCE</scope>
</reference>
<accession>A0A8S4A2F9</accession>
<comment type="caution">
    <text evidence="7">The sequence shown here is derived from an EMBL/GenBank/DDBJ whole genome shotgun (WGS) entry which is preliminary data.</text>
</comment>
<dbReference type="PROSITE" id="PS50102">
    <property type="entry name" value="RRM"/>
    <property type="match status" value="2"/>
</dbReference>
<dbReference type="Pfam" id="PF00076">
    <property type="entry name" value="RRM_1"/>
    <property type="match status" value="2"/>
</dbReference>
<feature type="non-terminal residue" evidence="7">
    <location>
        <position position="192"/>
    </location>
</feature>
<gene>
    <name evidence="7" type="ORF">CUNI_LOCUS20038</name>
</gene>
<evidence type="ECO:0000256" key="3">
    <source>
        <dbReference type="ARBA" id="ARBA00022884"/>
    </source>
</evidence>
<dbReference type="InterPro" id="IPR051945">
    <property type="entry name" value="RRM_MRD1_RNA_proc_ribogen"/>
</dbReference>
<comment type="subcellular location">
    <subcellularLocation>
        <location evidence="1">Nucleus</location>
    </subcellularLocation>
</comment>
<evidence type="ECO:0000256" key="4">
    <source>
        <dbReference type="ARBA" id="ARBA00023242"/>
    </source>
</evidence>
<sequence>NKDAQTLFIKNLPSNCTVEEIKALSKDILQVRLRTLFTIKGKNRERPGYAYLEFASEASAEKNYGILAKSTIRGSKMVVDYVGEKSTFSKKNTNKSGEEIDPLKLFVAGLPDGTVEADLRKIFPQATSITIPLRQGDKKVIGYGFVTFATEAQTKQALNKCQSPSLKGVTVAVMFAKKHDEKKNAKKEKAKK</sequence>
<keyword evidence="8" id="KW-1185">Reference proteome</keyword>
<evidence type="ECO:0000256" key="1">
    <source>
        <dbReference type="ARBA" id="ARBA00004123"/>
    </source>
</evidence>
<dbReference type="InterPro" id="IPR035979">
    <property type="entry name" value="RBD_domain_sf"/>
</dbReference>
<keyword evidence="3 5" id="KW-0694">RNA-binding</keyword>
<organism evidence="7 8">
    <name type="scientific">Candidula unifasciata</name>
    <dbReference type="NCBI Taxonomy" id="100452"/>
    <lineage>
        <taxon>Eukaryota</taxon>
        <taxon>Metazoa</taxon>
        <taxon>Spiralia</taxon>
        <taxon>Lophotrochozoa</taxon>
        <taxon>Mollusca</taxon>
        <taxon>Gastropoda</taxon>
        <taxon>Heterobranchia</taxon>
        <taxon>Euthyneura</taxon>
        <taxon>Panpulmonata</taxon>
        <taxon>Eupulmonata</taxon>
        <taxon>Stylommatophora</taxon>
        <taxon>Helicina</taxon>
        <taxon>Helicoidea</taxon>
        <taxon>Geomitridae</taxon>
        <taxon>Candidula</taxon>
    </lineage>
</organism>
<dbReference type="Proteomes" id="UP000678393">
    <property type="component" value="Unassembled WGS sequence"/>
</dbReference>
<dbReference type="PANTHER" id="PTHR48039">
    <property type="entry name" value="RNA-BINDING MOTIF PROTEIN 14B"/>
    <property type="match status" value="1"/>
</dbReference>
<protein>
    <recommendedName>
        <fullName evidence="6">RRM domain-containing protein</fullName>
    </recommendedName>
</protein>
<dbReference type="PANTHER" id="PTHR48039:SF5">
    <property type="entry name" value="RNA-BINDING PROTEIN 28"/>
    <property type="match status" value="1"/>
</dbReference>
<evidence type="ECO:0000256" key="2">
    <source>
        <dbReference type="ARBA" id="ARBA00022737"/>
    </source>
</evidence>
<dbReference type="GO" id="GO:0005634">
    <property type="term" value="C:nucleus"/>
    <property type="evidence" value="ECO:0007669"/>
    <property type="project" value="UniProtKB-SubCell"/>
</dbReference>
<name>A0A8S4A2F9_9EUPU</name>
<keyword evidence="2" id="KW-0677">Repeat</keyword>